<comment type="caution">
    <text evidence="1">The sequence shown here is derived from an EMBL/GenBank/DDBJ whole genome shotgun (WGS) entry which is preliminary data.</text>
</comment>
<keyword evidence="2" id="KW-1185">Reference proteome</keyword>
<sequence>MRHSYHYATHQSSELNGNLVSRPDATARLNLHVFEELYNSGKVDRAAGVSEETALQKAELIKTANLGATQKKSFSNAPQAASSIEPGETKDVMLWAEELRETYLDGYHGVQ</sequence>
<gene>
    <name evidence="1" type="ORF">GBAG_2070</name>
</gene>
<dbReference type="Proteomes" id="UP000028653">
    <property type="component" value="Unassembled WGS sequence"/>
</dbReference>
<protein>
    <submittedName>
        <fullName evidence="1">Uncharacterized protein</fullName>
    </submittedName>
</protein>
<evidence type="ECO:0000313" key="1">
    <source>
        <dbReference type="EMBL" id="KFC81884.1"/>
    </source>
</evidence>
<dbReference type="NCBIfam" id="NF033828">
    <property type="entry name" value="entry_exc2_fam"/>
    <property type="match status" value="1"/>
</dbReference>
<proteinExistence type="predicted"/>
<accession>A0A085GDT9</accession>
<dbReference type="STRING" id="1006004.GBAG_2070"/>
<dbReference type="EMBL" id="JMPI01000029">
    <property type="protein sequence ID" value="KFC81884.1"/>
    <property type="molecule type" value="Genomic_DNA"/>
</dbReference>
<organism evidence="1 2">
    <name type="scientific">Buttiauxella agrestis ATCC 33320</name>
    <dbReference type="NCBI Taxonomy" id="1006004"/>
    <lineage>
        <taxon>Bacteria</taxon>
        <taxon>Pseudomonadati</taxon>
        <taxon>Pseudomonadota</taxon>
        <taxon>Gammaproteobacteria</taxon>
        <taxon>Enterobacterales</taxon>
        <taxon>Enterobacteriaceae</taxon>
        <taxon>Buttiauxella</taxon>
    </lineage>
</organism>
<name>A0A085GDT9_9ENTR</name>
<reference evidence="1 2" key="1">
    <citation type="submission" date="2014-05" db="EMBL/GenBank/DDBJ databases">
        <title>ATOL: Assembling a taxonomically balanced genome-scale reconstruction of the evolutionary history of the Enterobacteriaceae.</title>
        <authorList>
            <person name="Plunkett G.III."/>
            <person name="Neeno-Eckwall E.C."/>
            <person name="Glasner J.D."/>
            <person name="Perna N.T."/>
        </authorList>
    </citation>
    <scope>NUCLEOTIDE SEQUENCE [LARGE SCALE GENOMIC DNA]</scope>
    <source>
        <strain evidence="1 2">ATCC 33320</strain>
    </source>
</reference>
<dbReference type="AlphaFoldDB" id="A0A085GDT9"/>
<evidence type="ECO:0000313" key="2">
    <source>
        <dbReference type="Proteomes" id="UP000028653"/>
    </source>
</evidence>